<comment type="caution">
    <text evidence="6">The sequence shown here is derived from an EMBL/GenBank/DDBJ whole genome shotgun (WGS) entry which is preliminary data.</text>
</comment>
<comment type="pathway">
    <text evidence="3">Purine metabolism; IMP biosynthesis via de novo pathway; formate from 10-formyl-5,6,7,8-tetrahydrofolate: step 1/1.</text>
</comment>
<dbReference type="AlphaFoldDB" id="I1DX31"/>
<dbReference type="InterPro" id="IPR036477">
    <property type="entry name" value="Formyl_transf_N_sf"/>
</dbReference>
<dbReference type="InterPro" id="IPR044074">
    <property type="entry name" value="PurU_ACT"/>
</dbReference>
<dbReference type="PRINTS" id="PR01575">
    <property type="entry name" value="FFH4HYDRLASE"/>
</dbReference>
<dbReference type="InterPro" id="IPR041729">
    <property type="entry name" value="Formyl-FH4-Hydrolase_C"/>
</dbReference>
<comment type="similarity">
    <text evidence="3">Belongs to the PurU family.</text>
</comment>
<evidence type="ECO:0000259" key="5">
    <source>
        <dbReference type="PROSITE" id="PS51671"/>
    </source>
</evidence>
<comment type="function">
    <text evidence="3">Catalyzes the hydrolysis of 10-formyltetrahydrofolate (formyl-FH4) to formate and tetrahydrofolate (FH4).</text>
</comment>
<dbReference type="GO" id="GO:0006189">
    <property type="term" value="P:'de novo' IMP biosynthetic process"/>
    <property type="evidence" value="ECO:0007669"/>
    <property type="project" value="UniProtKB-UniRule"/>
</dbReference>
<dbReference type="Proteomes" id="UP000004374">
    <property type="component" value="Unassembled WGS sequence"/>
</dbReference>
<sequence length="322" mass="36251">MGVIQRYYAVFCQNNKLSQRRLNVFDAEAKDAVKHQLYSQRQITDMERKILLTECPDSKGLIAQITNICYKHQLNIIRNTEYVDPVSGRFYMRTELEGVFNDATLLFDLDRALPAGSERSLVSQRAKRVVILVTKEAHCLGDILIKVFDGSLALDIAAVVGNYPELAQLAARFDLPYHYVSHQGLSRTEHEAALLAVIKPYQPEYLVLAKFMRILTPAFVAQFPEKIINIHHSFLPAFIGANPYQQAFERGVKIIGATAHFVNDDLDEGPIIEQMVAPVDHNFSAEDMARAGRDVEKAALSKALQLVVEDRVFVHGNKTVIL</sequence>
<keyword evidence="3" id="KW-0658">Purine biosynthesis</keyword>
<dbReference type="PANTHER" id="PTHR42706">
    <property type="entry name" value="FORMYLTETRAHYDROFOLATE DEFORMYLASE"/>
    <property type="match status" value="1"/>
</dbReference>
<dbReference type="InterPro" id="IPR002376">
    <property type="entry name" value="Formyl_transf_N"/>
</dbReference>
<dbReference type="InterPro" id="IPR002912">
    <property type="entry name" value="ACT_dom"/>
</dbReference>
<evidence type="ECO:0000256" key="1">
    <source>
        <dbReference type="ARBA" id="ARBA00022563"/>
    </source>
</evidence>
<dbReference type="PROSITE" id="PS51671">
    <property type="entry name" value="ACT"/>
    <property type="match status" value="1"/>
</dbReference>
<feature type="domain" description="ACT" evidence="5">
    <location>
        <begin position="50"/>
        <end position="128"/>
    </location>
</feature>
<protein>
    <recommendedName>
        <fullName evidence="3 4">Formyltetrahydrofolate deformylase</fullName>
        <ecNumber evidence="3 4">3.5.1.10</ecNumber>
    </recommendedName>
    <alternativeName>
        <fullName evidence="3">Formyl-FH(4) hydrolase</fullName>
    </alternativeName>
</protein>
<evidence type="ECO:0000256" key="3">
    <source>
        <dbReference type="HAMAP-Rule" id="MF_01927"/>
    </source>
</evidence>
<gene>
    <name evidence="3 6" type="primary">purU</name>
    <name evidence="6" type="ORF">RNAN_1589</name>
</gene>
<dbReference type="InterPro" id="IPR004810">
    <property type="entry name" value="PurU"/>
</dbReference>
<keyword evidence="7" id="KW-1185">Reference proteome</keyword>
<dbReference type="GO" id="GO:0008864">
    <property type="term" value="F:formyltetrahydrofolate deformylase activity"/>
    <property type="evidence" value="ECO:0007669"/>
    <property type="project" value="UniProtKB-UniRule"/>
</dbReference>
<dbReference type="NCBIfam" id="TIGR00655">
    <property type="entry name" value="PurU"/>
    <property type="match status" value="1"/>
</dbReference>
<dbReference type="Pfam" id="PF00551">
    <property type="entry name" value="Formyl_trans_N"/>
    <property type="match status" value="1"/>
</dbReference>
<evidence type="ECO:0000256" key="2">
    <source>
        <dbReference type="ARBA" id="ARBA00022801"/>
    </source>
</evidence>
<keyword evidence="1 3" id="KW-0554">One-carbon metabolism</keyword>
<evidence type="ECO:0000313" key="7">
    <source>
        <dbReference type="Proteomes" id="UP000004374"/>
    </source>
</evidence>
<dbReference type="CDD" id="cd04875">
    <property type="entry name" value="ACT_F4HF-DF"/>
    <property type="match status" value="1"/>
</dbReference>
<feature type="active site" evidence="3">
    <location>
        <position position="267"/>
    </location>
</feature>
<dbReference type="Gene3D" id="3.30.70.260">
    <property type="match status" value="1"/>
</dbReference>
<dbReference type="STRING" id="562729.RNAN_1589"/>
<comment type="catalytic activity">
    <reaction evidence="3">
        <text>(6R)-10-formyltetrahydrofolate + H2O = (6S)-5,6,7,8-tetrahydrofolate + formate + H(+)</text>
        <dbReference type="Rhea" id="RHEA:19833"/>
        <dbReference type="ChEBI" id="CHEBI:15377"/>
        <dbReference type="ChEBI" id="CHEBI:15378"/>
        <dbReference type="ChEBI" id="CHEBI:15740"/>
        <dbReference type="ChEBI" id="CHEBI:57453"/>
        <dbReference type="ChEBI" id="CHEBI:195366"/>
        <dbReference type="EC" id="3.5.1.10"/>
    </reaction>
</comment>
<dbReference type="EMBL" id="BAFK01000007">
    <property type="protein sequence ID" value="GAB58609.1"/>
    <property type="molecule type" value="Genomic_DNA"/>
</dbReference>
<dbReference type="HAMAP" id="MF_01927">
    <property type="entry name" value="PurU"/>
    <property type="match status" value="1"/>
</dbReference>
<keyword evidence="2 3" id="KW-0378">Hydrolase</keyword>
<dbReference type="NCBIfam" id="NF004684">
    <property type="entry name" value="PRK06027.1"/>
    <property type="match status" value="1"/>
</dbReference>
<dbReference type="Gene3D" id="3.40.50.170">
    <property type="entry name" value="Formyl transferase, N-terminal domain"/>
    <property type="match status" value="1"/>
</dbReference>
<dbReference type="SUPFAM" id="SSF53328">
    <property type="entry name" value="Formyltransferase"/>
    <property type="match status" value="1"/>
</dbReference>
<dbReference type="GO" id="GO:0006730">
    <property type="term" value="P:one-carbon metabolic process"/>
    <property type="evidence" value="ECO:0007669"/>
    <property type="project" value="UniProtKB-KW"/>
</dbReference>
<dbReference type="EC" id="3.5.1.10" evidence="3 4"/>
<dbReference type="UniPathway" id="UPA00074">
    <property type="reaction ID" value="UER00170"/>
</dbReference>
<reference evidence="6 7" key="1">
    <citation type="journal article" date="2012" name="J. Bacteriol.">
        <title>Genome Sequence of the Protease-Producing Bacterium Rheinheimera nanhaiensis E407-8T, Isolated from Deep-Sea Sediment of the South China Sea.</title>
        <authorList>
            <person name="Zhang X.-Y."/>
            <person name="Zhang Y.-J."/>
            <person name="Qin Q.-L."/>
            <person name="Xie B.-B."/>
            <person name="Chen X.-L."/>
            <person name="Zhou B.-C."/>
            <person name="Zhang Y.-Z."/>
        </authorList>
    </citation>
    <scope>NUCLEOTIDE SEQUENCE [LARGE SCALE GENOMIC DNA]</scope>
    <source>
        <strain evidence="6 7">E407-8</strain>
    </source>
</reference>
<accession>I1DX31</accession>
<evidence type="ECO:0000313" key="6">
    <source>
        <dbReference type="EMBL" id="GAB58609.1"/>
    </source>
</evidence>
<evidence type="ECO:0000256" key="4">
    <source>
        <dbReference type="NCBIfam" id="TIGR00655"/>
    </source>
</evidence>
<dbReference type="InterPro" id="IPR045865">
    <property type="entry name" value="ACT-like_dom_sf"/>
</dbReference>
<proteinExistence type="inferred from homology"/>
<dbReference type="SUPFAM" id="SSF55021">
    <property type="entry name" value="ACT-like"/>
    <property type="match status" value="1"/>
</dbReference>
<organism evidence="6 7">
    <name type="scientific">Rheinheimera nanhaiensis E407-8</name>
    <dbReference type="NCBI Taxonomy" id="562729"/>
    <lineage>
        <taxon>Bacteria</taxon>
        <taxon>Pseudomonadati</taxon>
        <taxon>Pseudomonadota</taxon>
        <taxon>Gammaproteobacteria</taxon>
        <taxon>Chromatiales</taxon>
        <taxon>Chromatiaceae</taxon>
        <taxon>Rheinheimera</taxon>
    </lineage>
</organism>
<dbReference type="PANTHER" id="PTHR42706:SF1">
    <property type="entry name" value="FORMYLTETRAHYDROFOLATE DEFORMYLASE 2, MITOCHONDRIAL"/>
    <property type="match status" value="1"/>
</dbReference>
<dbReference type="Pfam" id="PF01842">
    <property type="entry name" value="ACT"/>
    <property type="match status" value="1"/>
</dbReference>
<dbReference type="PIRSF" id="PIRSF036480">
    <property type="entry name" value="FormyFH4_hydr"/>
    <property type="match status" value="1"/>
</dbReference>
<name>I1DX31_9GAMM</name>
<dbReference type="CDD" id="cd08648">
    <property type="entry name" value="FMT_core_Formyl-FH4-Hydrolase_C"/>
    <property type="match status" value="1"/>
</dbReference>